<gene>
    <name evidence="9" type="primary">fbiB_1</name>
    <name evidence="9" type="ORF">DSM104329_01861</name>
</gene>
<proteinExistence type="predicted"/>
<dbReference type="GO" id="GO:0046872">
    <property type="term" value="F:metal ion binding"/>
    <property type="evidence" value="ECO:0007669"/>
    <property type="project" value="UniProtKB-KW"/>
</dbReference>
<reference evidence="9" key="1">
    <citation type="journal article" date="2022" name="Int. J. Syst. Evol. Microbiol.">
        <title>Pseudomonas aegrilactucae sp. nov. and Pseudomonas morbosilactucae sp. nov., pathogens causing bacterial rot of lettuce in Japan.</title>
        <authorList>
            <person name="Sawada H."/>
            <person name="Fujikawa T."/>
            <person name="Satou M."/>
        </authorList>
    </citation>
    <scope>NUCLEOTIDE SEQUENCE</scope>
    <source>
        <strain evidence="9">0166_1</strain>
    </source>
</reference>
<evidence type="ECO:0000256" key="7">
    <source>
        <dbReference type="ARBA" id="ARBA00023211"/>
    </source>
</evidence>
<dbReference type="GO" id="GO:0052618">
    <property type="term" value="F:coenzyme F420-0:L-glutamate ligase activity"/>
    <property type="evidence" value="ECO:0007669"/>
    <property type="project" value="TreeGrafter"/>
</dbReference>
<evidence type="ECO:0000256" key="1">
    <source>
        <dbReference type="ARBA" id="ARBA00022598"/>
    </source>
</evidence>
<evidence type="ECO:0000256" key="6">
    <source>
        <dbReference type="ARBA" id="ARBA00023134"/>
    </source>
</evidence>
<dbReference type="InterPro" id="IPR008225">
    <property type="entry name" value="F420-0_g-glutamyl_ligase"/>
</dbReference>
<keyword evidence="1" id="KW-0436">Ligase</keyword>
<organism evidence="9 10">
    <name type="scientific">Capillimicrobium parvum</name>
    <dbReference type="NCBI Taxonomy" id="2884022"/>
    <lineage>
        <taxon>Bacteria</taxon>
        <taxon>Bacillati</taxon>
        <taxon>Actinomycetota</taxon>
        <taxon>Thermoleophilia</taxon>
        <taxon>Solirubrobacterales</taxon>
        <taxon>Capillimicrobiaceae</taxon>
        <taxon>Capillimicrobium</taxon>
    </lineage>
</organism>
<protein>
    <submittedName>
        <fullName evidence="9">Bifunctional F420 biosynthesis protein FbiB</fullName>
    </submittedName>
</protein>
<dbReference type="Gene3D" id="3.90.1660.10">
    <property type="entry name" value="CofE-like domain"/>
    <property type="match status" value="1"/>
</dbReference>
<dbReference type="PANTHER" id="PTHR47917:SF1">
    <property type="entry name" value="COENZYME F420:L-GLUTAMATE LIGASE"/>
    <property type="match status" value="1"/>
</dbReference>
<keyword evidence="4" id="KW-0460">Magnesium</keyword>
<dbReference type="Gene3D" id="3.30.1330.100">
    <property type="entry name" value="CofE-like"/>
    <property type="match status" value="1"/>
</dbReference>
<dbReference type="NCBIfam" id="TIGR01916">
    <property type="entry name" value="F420_cofE"/>
    <property type="match status" value="1"/>
</dbReference>
<dbReference type="RefSeq" id="WP_259315159.1">
    <property type="nucleotide sequence ID" value="NZ_CP087164.1"/>
</dbReference>
<keyword evidence="5" id="KW-0630">Potassium</keyword>
<keyword evidence="10" id="KW-1185">Reference proteome</keyword>
<dbReference type="PANTHER" id="PTHR47917">
    <property type="match status" value="1"/>
</dbReference>
<keyword evidence="7" id="KW-0464">Manganese</keyword>
<keyword evidence="3" id="KW-0547">Nucleotide-binding</keyword>
<dbReference type="SUPFAM" id="SSF144010">
    <property type="entry name" value="CofE-like"/>
    <property type="match status" value="1"/>
</dbReference>
<dbReference type="KEGG" id="sbae:DSM104329_01861"/>
<evidence type="ECO:0000256" key="2">
    <source>
        <dbReference type="ARBA" id="ARBA00022723"/>
    </source>
</evidence>
<keyword evidence="2" id="KW-0479">Metal-binding</keyword>
<dbReference type="GO" id="GO:0005525">
    <property type="term" value="F:GTP binding"/>
    <property type="evidence" value="ECO:0007669"/>
    <property type="project" value="UniProtKB-KW"/>
</dbReference>
<keyword evidence="6" id="KW-0342">GTP-binding</keyword>
<dbReference type="Proteomes" id="UP001162834">
    <property type="component" value="Chromosome"/>
</dbReference>
<evidence type="ECO:0000259" key="8">
    <source>
        <dbReference type="Pfam" id="PF01996"/>
    </source>
</evidence>
<dbReference type="EMBL" id="CP087164">
    <property type="protein sequence ID" value="UGS35473.1"/>
    <property type="molecule type" value="Genomic_DNA"/>
</dbReference>
<evidence type="ECO:0000256" key="3">
    <source>
        <dbReference type="ARBA" id="ARBA00022741"/>
    </source>
</evidence>
<sequence length="249" mass="25772">MSALRVEAVAGLPEVRPGDDLAGLLLDAGLRAGDRDVLCVAHKVVSKAEGRVVDLAAVTAGDRARAIAAAHGKDPRQVQVVLDEAASIVRERPGVLICRTRHGFVCANAGVDASNAGGPTRLVLLPLDPDASARRLRAGLRERTGSAPAVVITDSFGRAWRRGQCETAIGVAGLTLVDDWLGRVDADGRELQATAIAIADEAAAAADLVRAKDSREPAVVVRGLERHVTAGDGPGAVALVRAAEEDLFA</sequence>
<dbReference type="InterPro" id="IPR002847">
    <property type="entry name" value="F420-0_gamma-glut_ligase-dom"/>
</dbReference>
<name>A0A9E7C0J5_9ACTN</name>
<evidence type="ECO:0000256" key="4">
    <source>
        <dbReference type="ARBA" id="ARBA00022842"/>
    </source>
</evidence>
<accession>A0A9E7C0J5</accession>
<dbReference type="Pfam" id="PF01996">
    <property type="entry name" value="F420_ligase"/>
    <property type="match status" value="1"/>
</dbReference>
<evidence type="ECO:0000313" key="9">
    <source>
        <dbReference type="EMBL" id="UGS35473.1"/>
    </source>
</evidence>
<feature type="domain" description="Coenzyme F420:L-glutamate ligase-like" evidence="8">
    <location>
        <begin position="12"/>
        <end position="223"/>
    </location>
</feature>
<evidence type="ECO:0000256" key="5">
    <source>
        <dbReference type="ARBA" id="ARBA00022958"/>
    </source>
</evidence>
<evidence type="ECO:0000313" key="10">
    <source>
        <dbReference type="Proteomes" id="UP001162834"/>
    </source>
</evidence>
<dbReference type="AlphaFoldDB" id="A0A9E7C0J5"/>